<proteinExistence type="inferred from homology"/>
<evidence type="ECO:0000313" key="6">
    <source>
        <dbReference type="EMBL" id="MBB5599233.1"/>
    </source>
</evidence>
<dbReference type="Gene3D" id="3.90.1150.10">
    <property type="entry name" value="Aspartate Aminotransferase, domain 1"/>
    <property type="match status" value="1"/>
</dbReference>
<dbReference type="InterPro" id="IPR005814">
    <property type="entry name" value="Aminotrans_3"/>
</dbReference>
<protein>
    <submittedName>
        <fullName evidence="6">Adenosylmethionine-8-amino-7-oxononanoate aminotransferase</fullName>
    </submittedName>
</protein>
<dbReference type="SUPFAM" id="SSF53383">
    <property type="entry name" value="PLP-dependent transferases"/>
    <property type="match status" value="1"/>
</dbReference>
<organism evidence="6 7">
    <name type="scientific">Neomicrococcus lactis</name>
    <dbReference type="NCBI Taxonomy" id="732241"/>
    <lineage>
        <taxon>Bacteria</taxon>
        <taxon>Bacillati</taxon>
        <taxon>Actinomycetota</taxon>
        <taxon>Actinomycetes</taxon>
        <taxon>Micrococcales</taxon>
        <taxon>Micrococcaceae</taxon>
        <taxon>Neomicrococcus</taxon>
    </lineage>
</organism>
<evidence type="ECO:0000256" key="4">
    <source>
        <dbReference type="ARBA" id="ARBA00022898"/>
    </source>
</evidence>
<evidence type="ECO:0000256" key="1">
    <source>
        <dbReference type="ARBA" id="ARBA00008954"/>
    </source>
</evidence>
<dbReference type="Gene3D" id="3.40.640.10">
    <property type="entry name" value="Type I PLP-dependent aspartate aminotransferase-like (Major domain)"/>
    <property type="match status" value="1"/>
</dbReference>
<keyword evidence="3 6" id="KW-0808">Transferase</keyword>
<dbReference type="InterPro" id="IPR049704">
    <property type="entry name" value="Aminotrans_3_PPA_site"/>
</dbReference>
<evidence type="ECO:0000256" key="5">
    <source>
        <dbReference type="RuleBase" id="RU003560"/>
    </source>
</evidence>
<dbReference type="GO" id="GO:0030170">
    <property type="term" value="F:pyridoxal phosphate binding"/>
    <property type="evidence" value="ECO:0007669"/>
    <property type="project" value="InterPro"/>
</dbReference>
<dbReference type="Proteomes" id="UP000523863">
    <property type="component" value="Unassembled WGS sequence"/>
</dbReference>
<dbReference type="InterPro" id="IPR015424">
    <property type="entry name" value="PyrdxlP-dep_Trfase"/>
</dbReference>
<comment type="caution">
    <text evidence="6">The sequence shown here is derived from an EMBL/GenBank/DDBJ whole genome shotgun (WGS) entry which is preliminary data.</text>
</comment>
<dbReference type="PANTHER" id="PTHR43094">
    <property type="entry name" value="AMINOTRANSFERASE"/>
    <property type="match status" value="1"/>
</dbReference>
<dbReference type="PANTHER" id="PTHR43094:SF1">
    <property type="entry name" value="AMINOTRANSFERASE CLASS-III"/>
    <property type="match status" value="1"/>
</dbReference>
<evidence type="ECO:0000313" key="7">
    <source>
        <dbReference type="Proteomes" id="UP000523863"/>
    </source>
</evidence>
<reference evidence="6 7" key="1">
    <citation type="submission" date="2020-08" db="EMBL/GenBank/DDBJ databases">
        <title>Sequencing the genomes of 1000 actinobacteria strains.</title>
        <authorList>
            <person name="Klenk H.-P."/>
        </authorList>
    </citation>
    <scope>NUCLEOTIDE SEQUENCE [LARGE SCALE GENOMIC DNA]</scope>
    <source>
        <strain evidence="6 7">DSM 23694</strain>
    </source>
</reference>
<dbReference type="AlphaFoldDB" id="A0A7W8YCW4"/>
<dbReference type="EMBL" id="JACHBL010000001">
    <property type="protein sequence ID" value="MBB5599233.1"/>
    <property type="molecule type" value="Genomic_DNA"/>
</dbReference>
<keyword evidence="2 6" id="KW-0032">Aminotransferase</keyword>
<sequence length="464" mass="50749">MTTSNSTTPKGTDRQQAARDHLWMHMARHSGIVGGGNVPVITRGEGHMIYDDKGKGYIDGLSGLFVVQVGHGREELAAVAQEQAKKLSFFPLWSYAHEPAIDLAERLADYAPGDLNRVFFTTGGGEAVESAFKLAKQYWKLQGQPGKTKVISRALAYHGTPQGALAITSLPGMKTPFEPLVPGTFRVPNTNFYRAPEQFEDNEKDFGIWAAERIREAIEFEGAESVAAVFLEPVQNSGGCFPPPPGYFQRVREICDEYDVLLVSDEVICAFGRIGSMFACVDFGYTPDIITCAKGLTSGYSPIGAMIASDKLFEPFTKGDTTFYHGYTFGGHPVSAAVAMANLDIMEREGLNQNVKDNADAFKATLSKLLDLPIVGDVRGAGYFYGIELVKDKETKETFNDDESERLLRGFLSTALYDAGLYCRADDRGDPVIQLAPPLTIGQKEFDEIEGILRSVLTEASTKI</sequence>
<dbReference type="InterPro" id="IPR015422">
    <property type="entry name" value="PyrdxlP-dep_Trfase_small"/>
</dbReference>
<keyword evidence="4 5" id="KW-0663">Pyridoxal phosphate</keyword>
<gene>
    <name evidence="6" type="ORF">BKA12_002313</name>
</gene>
<dbReference type="RefSeq" id="WP_183644041.1">
    <property type="nucleotide sequence ID" value="NZ_JACHBL010000001.1"/>
</dbReference>
<dbReference type="Pfam" id="PF00202">
    <property type="entry name" value="Aminotran_3"/>
    <property type="match status" value="1"/>
</dbReference>
<accession>A0A7W8YCW4</accession>
<dbReference type="NCBIfam" id="NF005102">
    <property type="entry name" value="PRK06541.1"/>
    <property type="match status" value="1"/>
</dbReference>
<dbReference type="InterPro" id="IPR015421">
    <property type="entry name" value="PyrdxlP-dep_Trfase_major"/>
</dbReference>
<comment type="similarity">
    <text evidence="1 5">Belongs to the class-III pyridoxal-phosphate-dependent aminotransferase family.</text>
</comment>
<dbReference type="PROSITE" id="PS00600">
    <property type="entry name" value="AA_TRANSFER_CLASS_3"/>
    <property type="match status" value="1"/>
</dbReference>
<dbReference type="CDD" id="cd00610">
    <property type="entry name" value="OAT_like"/>
    <property type="match status" value="1"/>
</dbReference>
<keyword evidence="7" id="KW-1185">Reference proteome</keyword>
<dbReference type="FunFam" id="3.40.640.10:FF:000014">
    <property type="entry name" value="Adenosylmethionine-8-amino-7-oxononanoate aminotransferase, probable"/>
    <property type="match status" value="1"/>
</dbReference>
<evidence type="ECO:0000256" key="2">
    <source>
        <dbReference type="ARBA" id="ARBA00022576"/>
    </source>
</evidence>
<evidence type="ECO:0000256" key="3">
    <source>
        <dbReference type="ARBA" id="ARBA00022679"/>
    </source>
</evidence>
<dbReference type="GO" id="GO:0008483">
    <property type="term" value="F:transaminase activity"/>
    <property type="evidence" value="ECO:0007669"/>
    <property type="project" value="UniProtKB-KW"/>
</dbReference>
<name>A0A7W8YCW4_9MICC</name>